<dbReference type="EMBL" id="JADGMS010000007">
    <property type="protein sequence ID" value="KAF9679097.1"/>
    <property type="molecule type" value="Genomic_DNA"/>
</dbReference>
<keyword evidence="3" id="KW-1185">Reference proteome</keyword>
<proteinExistence type="predicted"/>
<evidence type="ECO:0000313" key="2">
    <source>
        <dbReference type="EMBL" id="KAF9679097.1"/>
    </source>
</evidence>
<evidence type="ECO:0000313" key="3">
    <source>
        <dbReference type="Proteomes" id="UP000657918"/>
    </source>
</evidence>
<reference evidence="2 3" key="1">
    <citation type="submission" date="2020-10" db="EMBL/GenBank/DDBJ databases">
        <title>Plant Genome Project.</title>
        <authorList>
            <person name="Zhang R.-G."/>
        </authorList>
    </citation>
    <scope>NUCLEOTIDE SEQUENCE [LARGE SCALE GENOMIC DNA]</scope>
    <source>
        <strain evidence="2">FAFU-HL-1</strain>
        <tissue evidence="2">Leaf</tissue>
    </source>
</reference>
<name>A0A835JWH6_9ROSI</name>
<organism evidence="2 3">
    <name type="scientific">Salix dunnii</name>
    <dbReference type="NCBI Taxonomy" id="1413687"/>
    <lineage>
        <taxon>Eukaryota</taxon>
        <taxon>Viridiplantae</taxon>
        <taxon>Streptophyta</taxon>
        <taxon>Embryophyta</taxon>
        <taxon>Tracheophyta</taxon>
        <taxon>Spermatophyta</taxon>
        <taxon>Magnoliopsida</taxon>
        <taxon>eudicotyledons</taxon>
        <taxon>Gunneridae</taxon>
        <taxon>Pentapetalae</taxon>
        <taxon>rosids</taxon>
        <taxon>fabids</taxon>
        <taxon>Malpighiales</taxon>
        <taxon>Salicaceae</taxon>
        <taxon>Saliceae</taxon>
        <taxon>Salix</taxon>
    </lineage>
</organism>
<gene>
    <name evidence="2" type="ORF">SADUNF_Sadunf07G0104600</name>
</gene>
<dbReference type="Proteomes" id="UP000657918">
    <property type="component" value="Unassembled WGS sequence"/>
</dbReference>
<protein>
    <submittedName>
        <fullName evidence="2">Uncharacterized protein</fullName>
    </submittedName>
</protein>
<accession>A0A835JWH6</accession>
<evidence type="ECO:0000256" key="1">
    <source>
        <dbReference type="SAM" id="MobiDB-lite"/>
    </source>
</evidence>
<comment type="caution">
    <text evidence="2">The sequence shown here is derived from an EMBL/GenBank/DDBJ whole genome shotgun (WGS) entry which is preliminary data.</text>
</comment>
<sequence length="165" mass="18083">MFSANWLISVSSNPGNTTYIFLHKNELQALQPTGPFPISEEMVKTQTVGMIKLEPLKVSRTTLESHPLDSDHLLGCLVFSETDEARRVIIKFKLTTGNHVDDDKTTSSDSFDVPSDQPETIATPATATPIDARTFRAETAGFCEGISMRSFNCNNGEVELVSMGV</sequence>
<dbReference type="AlphaFoldDB" id="A0A835JWH6"/>
<feature type="region of interest" description="Disordered" evidence="1">
    <location>
        <begin position="101"/>
        <end position="120"/>
    </location>
</feature>